<dbReference type="AlphaFoldDB" id="A0A858JG62"/>
<evidence type="ECO:0000313" key="2">
    <source>
        <dbReference type="Proteomes" id="UP000502533"/>
    </source>
</evidence>
<sequence>MERPLALAWLRAFFAWTTGREWPPQNNLLIKNKSFWVPPFFKKAAFPEALWKGAGL</sequence>
<organism evidence="1 2">
    <name type="scientific">Komagataeibacter rhaeticus</name>
    <dbReference type="NCBI Taxonomy" id="215221"/>
    <lineage>
        <taxon>Bacteria</taxon>
        <taxon>Pseudomonadati</taxon>
        <taxon>Pseudomonadota</taxon>
        <taxon>Alphaproteobacteria</taxon>
        <taxon>Acetobacterales</taxon>
        <taxon>Acetobacteraceae</taxon>
        <taxon>Komagataeibacter</taxon>
    </lineage>
</organism>
<gene>
    <name evidence="1" type="ORF">GWK63_05160</name>
</gene>
<reference evidence="1 2" key="1">
    <citation type="submission" date="2020-03" db="EMBL/GenBank/DDBJ databases">
        <title>Isolation of cellulose-producing strains, genome characterization and application of the synthesized cellulose films as an economical and sustainable material for piezoelectric sensor construction.</title>
        <authorList>
            <person name="Mangayil R.K."/>
        </authorList>
    </citation>
    <scope>NUCLEOTIDE SEQUENCE [LARGE SCALE GENOMIC DNA]</scope>
    <source>
        <strain evidence="1 2">ENS 9a1a</strain>
    </source>
</reference>
<dbReference type="KEGG" id="kre:GWK63_05160"/>
<dbReference type="EMBL" id="CP050139">
    <property type="protein sequence ID" value="QIP34950.1"/>
    <property type="molecule type" value="Genomic_DNA"/>
</dbReference>
<keyword evidence="2" id="KW-1185">Reference proteome</keyword>
<evidence type="ECO:0000313" key="1">
    <source>
        <dbReference type="EMBL" id="QIP34950.1"/>
    </source>
</evidence>
<dbReference type="GeneID" id="85021535"/>
<dbReference type="RefSeq" id="WP_157771998.1">
    <property type="nucleotide sequence ID" value="NZ_CALMTF010000070.1"/>
</dbReference>
<dbReference type="Proteomes" id="UP000502533">
    <property type="component" value="Chromosome"/>
</dbReference>
<protein>
    <submittedName>
        <fullName evidence="1">Uncharacterized protein</fullName>
    </submittedName>
</protein>
<proteinExistence type="predicted"/>
<accession>A0A858JG62</accession>
<name>A0A858JG62_9PROT</name>